<dbReference type="SUPFAM" id="SSF46626">
    <property type="entry name" value="Cytochrome c"/>
    <property type="match status" value="1"/>
</dbReference>
<evidence type="ECO:0000256" key="2">
    <source>
        <dbReference type="ARBA" id="ARBA00022723"/>
    </source>
</evidence>
<dbReference type="InterPro" id="IPR011444">
    <property type="entry name" value="DUF1549"/>
</dbReference>
<accession>A0ABY3AGH9</accession>
<evidence type="ECO:0000256" key="3">
    <source>
        <dbReference type="ARBA" id="ARBA00023004"/>
    </source>
</evidence>
<dbReference type="Pfam" id="PF07635">
    <property type="entry name" value="PSCyt1"/>
    <property type="match status" value="1"/>
</dbReference>
<keyword evidence="1 4" id="KW-0349">Heme</keyword>
<evidence type="ECO:0000256" key="1">
    <source>
        <dbReference type="ARBA" id="ARBA00022617"/>
    </source>
</evidence>
<keyword evidence="2 4" id="KW-0479">Metal-binding</keyword>
<evidence type="ECO:0000313" key="7">
    <source>
        <dbReference type="EMBL" id="TQO39635.1"/>
    </source>
</evidence>
<proteinExistence type="predicted"/>
<keyword evidence="5" id="KW-1133">Transmembrane helix</keyword>
<feature type="transmembrane region" description="Helical" evidence="5">
    <location>
        <begin position="7"/>
        <end position="25"/>
    </location>
</feature>
<dbReference type="InterPro" id="IPR022655">
    <property type="entry name" value="DUF1553"/>
</dbReference>
<dbReference type="EMBL" id="VHIF01000001">
    <property type="protein sequence ID" value="TQO39635.1"/>
    <property type="molecule type" value="Genomic_DNA"/>
</dbReference>
<organism evidence="7 8">
    <name type="scientific">Arenibacter algicola</name>
    <dbReference type="NCBI Taxonomy" id="616991"/>
    <lineage>
        <taxon>Bacteria</taxon>
        <taxon>Pseudomonadati</taxon>
        <taxon>Bacteroidota</taxon>
        <taxon>Flavobacteriia</taxon>
        <taxon>Flavobacteriales</taxon>
        <taxon>Flavobacteriaceae</taxon>
        <taxon>Arenibacter</taxon>
    </lineage>
</organism>
<keyword evidence="5" id="KW-0812">Transmembrane</keyword>
<dbReference type="InterPro" id="IPR011429">
    <property type="entry name" value="Cyt_c_Planctomycete-type"/>
</dbReference>
<protein>
    <submittedName>
        <fullName evidence="7">Cytochrome c</fullName>
    </submittedName>
</protein>
<name>A0ABY3AGH9_9FLAO</name>
<dbReference type="Pfam" id="PF07583">
    <property type="entry name" value="PSCyt2"/>
    <property type="match status" value="1"/>
</dbReference>
<keyword evidence="5" id="KW-0472">Membrane</keyword>
<feature type="domain" description="Cytochrome c" evidence="6">
    <location>
        <begin position="32"/>
        <end position="123"/>
    </location>
</feature>
<dbReference type="RefSeq" id="WP_142190863.1">
    <property type="nucleotide sequence ID" value="NZ_VHIF01000001.1"/>
</dbReference>
<gene>
    <name evidence="7" type="ORF">GQ41_4317</name>
</gene>
<dbReference type="InterPro" id="IPR009056">
    <property type="entry name" value="Cyt_c-like_dom"/>
</dbReference>
<dbReference type="InterPro" id="IPR036909">
    <property type="entry name" value="Cyt_c-like_dom_sf"/>
</dbReference>
<evidence type="ECO:0000256" key="4">
    <source>
        <dbReference type="PROSITE-ProRule" id="PRU00433"/>
    </source>
</evidence>
<dbReference type="PANTHER" id="PTHR35889:SF3">
    <property type="entry name" value="F-BOX DOMAIN-CONTAINING PROTEIN"/>
    <property type="match status" value="1"/>
</dbReference>
<evidence type="ECO:0000313" key="8">
    <source>
        <dbReference type="Proteomes" id="UP000315363"/>
    </source>
</evidence>
<keyword evidence="3 4" id="KW-0408">Iron</keyword>
<reference evidence="7 8" key="1">
    <citation type="submission" date="2019-06" db="EMBL/GenBank/DDBJ databases">
        <title>A large-scale integrated study on North Sea by COGITO (Coastal Microbe Genomic &amp; Taxonomic Observatory).</title>
        <authorList>
            <person name="Teeling H."/>
        </authorList>
    </citation>
    <scope>NUCLEOTIDE SEQUENCE [LARGE SCALE GENOMIC DNA]</scope>
    <source>
        <strain evidence="7 8">MAR_2009_79</strain>
    </source>
</reference>
<dbReference type="Proteomes" id="UP000315363">
    <property type="component" value="Unassembled WGS sequence"/>
</dbReference>
<dbReference type="PANTHER" id="PTHR35889">
    <property type="entry name" value="CYCLOINULO-OLIGOSACCHARIDE FRUCTANOTRANSFERASE-RELATED"/>
    <property type="match status" value="1"/>
</dbReference>
<dbReference type="PROSITE" id="PS51007">
    <property type="entry name" value="CYTC"/>
    <property type="match status" value="1"/>
</dbReference>
<comment type="caution">
    <text evidence="7">The sequence shown here is derived from an EMBL/GenBank/DDBJ whole genome shotgun (WGS) entry which is preliminary data.</text>
</comment>
<sequence>MKNKAYLFLLIVGAVVLVVSVWNMLQPSDTVDFSADIKPILNKNCITCHGGVKKSGGFSLLFEEEAFANTESGEPAIIPGNAAKSPFIQRLKEDDPELRMPYKKSKLSKEEIELLTKWVDQGAKWGKHWAYTLPEKVDIPEATQSAGIASGDSQGFIQNDIDHFILRTLENNDLEPSPAAEPNVIARRLSMDITGLPPDDSLFNDFTAGKITYENMVDELLSQDGYGEKWASWWLDQARYADTKGYEKDLGRSMWQFRDWVIKALNSDMPYDQFTIEQLAGDLLPDPSADQLIATAFHRNTMNNDEGGTDDEEFRTASVIDRVNTTFEVWQSTTIGCVQCHSHTYDPFKNEEYYNLMAFFNNTRDEDTSEDEPNLRFYSEEQQGEVDKIYQWIAKNENKEVAKAYNNFLQYSEPIYHAHLAKNYTNGNLADTKWLALRDNGSCYLPDVYTQGSDYMYLKYSSGIDGTKVTIRKDNSDGEVLAQFTTNKTKGREIQKFPFKKTTEKLNLFIEANNDKISPKSPTSYISWFAFLPEIKADKNTGYAKIDDSFMKLLNTNTPTLPIIIENPDYLKRTTQVFERGNWLMKTDTVEPATPQSLNAWNDAWPKNRLGLSKWLVSKENPLTARTLVNRVWQQIYGRGIVASLEDMGSQSDPPSHPELLDWLALRFMNEHNWSIKALVKDIVMSGTYRQSSKNNAKLYNLDPENRLYARGPRIRLSAEQIRDQALAVSGLLSTKMYGPSVMPPQPDGIWQTVYNGGNWVESKGEDKYRKAVYTYLKRTSPYPSFLTFDAGSREVSTVRRTVTNTPLQALVTLNDPVYLETAYHLAKFMGQSNGVDKSIREGYRKAVMADITEEKLNVLKELYNSSLSDFEEKPKNIKEFIPFETDTDANLAALTVVANAIMNLDEFLTKS</sequence>
<evidence type="ECO:0000259" key="6">
    <source>
        <dbReference type="PROSITE" id="PS51007"/>
    </source>
</evidence>
<evidence type="ECO:0000256" key="5">
    <source>
        <dbReference type="SAM" id="Phobius"/>
    </source>
</evidence>
<keyword evidence="8" id="KW-1185">Reference proteome</keyword>
<dbReference type="Pfam" id="PF07587">
    <property type="entry name" value="PSD1"/>
    <property type="match status" value="1"/>
</dbReference>